<dbReference type="GO" id="GO:0005199">
    <property type="term" value="F:structural constituent of cell wall"/>
    <property type="evidence" value="ECO:0007669"/>
    <property type="project" value="InterPro"/>
</dbReference>
<evidence type="ECO:0000256" key="6">
    <source>
        <dbReference type="RuleBase" id="RU365009"/>
    </source>
</evidence>
<dbReference type="GO" id="GO:0009277">
    <property type="term" value="C:fungal-type cell wall"/>
    <property type="evidence" value="ECO:0007669"/>
    <property type="project" value="InterPro"/>
</dbReference>
<dbReference type="EMBL" id="ML210147">
    <property type="protein sequence ID" value="TFK30181.1"/>
    <property type="molecule type" value="Genomic_DNA"/>
</dbReference>
<evidence type="ECO:0000313" key="8">
    <source>
        <dbReference type="Proteomes" id="UP000307440"/>
    </source>
</evidence>
<keyword evidence="4 6" id="KW-0964">Secreted</keyword>
<gene>
    <name evidence="7" type="ORF">FA15DRAFT_201908</name>
</gene>
<dbReference type="InterPro" id="IPR001338">
    <property type="entry name" value="Class_I_Hydrophobin"/>
</dbReference>
<reference evidence="7 8" key="1">
    <citation type="journal article" date="2019" name="Nat. Ecol. Evol.">
        <title>Megaphylogeny resolves global patterns of mushroom evolution.</title>
        <authorList>
            <person name="Varga T."/>
            <person name="Krizsan K."/>
            <person name="Foldi C."/>
            <person name="Dima B."/>
            <person name="Sanchez-Garcia M."/>
            <person name="Sanchez-Ramirez S."/>
            <person name="Szollosi G.J."/>
            <person name="Szarkandi J.G."/>
            <person name="Papp V."/>
            <person name="Albert L."/>
            <person name="Andreopoulos W."/>
            <person name="Angelini C."/>
            <person name="Antonin V."/>
            <person name="Barry K.W."/>
            <person name="Bougher N.L."/>
            <person name="Buchanan P."/>
            <person name="Buyck B."/>
            <person name="Bense V."/>
            <person name="Catcheside P."/>
            <person name="Chovatia M."/>
            <person name="Cooper J."/>
            <person name="Damon W."/>
            <person name="Desjardin D."/>
            <person name="Finy P."/>
            <person name="Geml J."/>
            <person name="Haridas S."/>
            <person name="Hughes K."/>
            <person name="Justo A."/>
            <person name="Karasinski D."/>
            <person name="Kautmanova I."/>
            <person name="Kiss B."/>
            <person name="Kocsube S."/>
            <person name="Kotiranta H."/>
            <person name="LaButti K.M."/>
            <person name="Lechner B.E."/>
            <person name="Liimatainen K."/>
            <person name="Lipzen A."/>
            <person name="Lukacs Z."/>
            <person name="Mihaltcheva S."/>
            <person name="Morgado L.N."/>
            <person name="Niskanen T."/>
            <person name="Noordeloos M.E."/>
            <person name="Ohm R.A."/>
            <person name="Ortiz-Santana B."/>
            <person name="Ovrebo C."/>
            <person name="Racz N."/>
            <person name="Riley R."/>
            <person name="Savchenko A."/>
            <person name="Shiryaev A."/>
            <person name="Soop K."/>
            <person name="Spirin V."/>
            <person name="Szebenyi C."/>
            <person name="Tomsovsky M."/>
            <person name="Tulloss R.E."/>
            <person name="Uehling J."/>
            <person name="Grigoriev I.V."/>
            <person name="Vagvolgyi C."/>
            <person name="Papp T."/>
            <person name="Martin F.M."/>
            <person name="Miettinen O."/>
            <person name="Hibbett D.S."/>
            <person name="Nagy L.G."/>
        </authorList>
    </citation>
    <scope>NUCLEOTIDE SEQUENCE [LARGE SCALE GENOMIC DNA]</scope>
    <source>
        <strain evidence="7 8">CBS 121175</strain>
    </source>
</reference>
<accession>A0A5C3LN81</accession>
<evidence type="ECO:0000256" key="5">
    <source>
        <dbReference type="ARBA" id="ARBA00023157"/>
    </source>
</evidence>
<dbReference type="OrthoDB" id="4225815at2759"/>
<keyword evidence="5 6" id="KW-1015">Disulfide bond</keyword>
<evidence type="ECO:0000256" key="4">
    <source>
        <dbReference type="ARBA" id="ARBA00022525"/>
    </source>
</evidence>
<keyword evidence="6" id="KW-0732">Signal</keyword>
<comment type="subcellular location">
    <subcellularLocation>
        <location evidence="1 6">Secreted</location>
        <location evidence="1 6">Cell wall</location>
    </subcellularLocation>
</comment>
<evidence type="ECO:0000256" key="3">
    <source>
        <dbReference type="ARBA" id="ARBA00022512"/>
    </source>
</evidence>
<dbReference type="CDD" id="cd23507">
    <property type="entry name" value="hydrophobin_I"/>
    <property type="match status" value="1"/>
</dbReference>
<keyword evidence="3 6" id="KW-0134">Cell wall</keyword>
<evidence type="ECO:0000313" key="7">
    <source>
        <dbReference type="EMBL" id="TFK30181.1"/>
    </source>
</evidence>
<protein>
    <recommendedName>
        <fullName evidence="6">Hydrophobin</fullName>
    </recommendedName>
</protein>
<evidence type="ECO:0000256" key="2">
    <source>
        <dbReference type="ARBA" id="ARBA00010446"/>
    </source>
</evidence>
<organism evidence="7 8">
    <name type="scientific">Coprinopsis marcescibilis</name>
    <name type="common">Agaric fungus</name>
    <name type="synonym">Psathyrella marcescibilis</name>
    <dbReference type="NCBI Taxonomy" id="230819"/>
    <lineage>
        <taxon>Eukaryota</taxon>
        <taxon>Fungi</taxon>
        <taxon>Dikarya</taxon>
        <taxon>Basidiomycota</taxon>
        <taxon>Agaricomycotina</taxon>
        <taxon>Agaricomycetes</taxon>
        <taxon>Agaricomycetidae</taxon>
        <taxon>Agaricales</taxon>
        <taxon>Agaricineae</taxon>
        <taxon>Psathyrellaceae</taxon>
        <taxon>Coprinopsis</taxon>
    </lineage>
</organism>
<proteinExistence type="inferred from homology"/>
<comment type="similarity">
    <text evidence="2 6">Belongs to the fungal hydrophobin family.</text>
</comment>
<dbReference type="Proteomes" id="UP000307440">
    <property type="component" value="Unassembled WGS sequence"/>
</dbReference>
<keyword evidence="8" id="KW-1185">Reference proteome</keyword>
<dbReference type="Pfam" id="PF01185">
    <property type="entry name" value="Hydrophobin"/>
    <property type="match status" value="1"/>
</dbReference>
<evidence type="ECO:0000256" key="1">
    <source>
        <dbReference type="ARBA" id="ARBA00004191"/>
    </source>
</evidence>
<dbReference type="AlphaFoldDB" id="A0A5C3LN81"/>
<name>A0A5C3LN81_COPMA</name>
<sequence>MGLFGVSLNSGEVLGLGCSSITGIGASGDACSAQPVCCHDNAFTAGVLRIGCIPLNIVL</sequence>